<evidence type="ECO:0000313" key="9">
    <source>
        <dbReference type="EMBL" id="KGN81762.1"/>
    </source>
</evidence>
<dbReference type="GO" id="GO:0001510">
    <property type="term" value="P:RNA methylation"/>
    <property type="evidence" value="ECO:0007669"/>
    <property type="project" value="InterPro"/>
</dbReference>
<evidence type="ECO:0000256" key="2">
    <source>
        <dbReference type="ARBA" id="ARBA00022603"/>
    </source>
</evidence>
<dbReference type="InterPro" id="IPR049560">
    <property type="entry name" value="MeTrfase_RsmB-F_NOP2_cat"/>
</dbReference>
<dbReference type="InterPro" id="IPR001678">
    <property type="entry name" value="MeTrfase_RsmB-F_NOP2_dom"/>
</dbReference>
<dbReference type="InterPro" id="IPR031341">
    <property type="entry name" value="Methyltr_RsmF_N"/>
</dbReference>
<evidence type="ECO:0000256" key="1">
    <source>
        <dbReference type="ARBA" id="ARBA00022490"/>
    </source>
</evidence>
<keyword evidence="2 6" id="KW-0489">Methyltransferase</keyword>
<organism evidence="9 10">
    <name type="scientific">Porphyromonas cangingivalis</name>
    <dbReference type="NCBI Taxonomy" id="36874"/>
    <lineage>
        <taxon>Bacteria</taxon>
        <taxon>Pseudomonadati</taxon>
        <taxon>Bacteroidota</taxon>
        <taxon>Bacteroidia</taxon>
        <taxon>Bacteroidales</taxon>
        <taxon>Porphyromonadaceae</taxon>
        <taxon>Porphyromonas</taxon>
    </lineage>
</organism>
<dbReference type="eggNOG" id="COG3270">
    <property type="taxonomic scope" value="Bacteria"/>
</dbReference>
<dbReference type="GO" id="GO:0003723">
    <property type="term" value="F:RNA binding"/>
    <property type="evidence" value="ECO:0007669"/>
    <property type="project" value="UniProtKB-UniRule"/>
</dbReference>
<dbReference type="AlphaFoldDB" id="A0A0A2EVP3"/>
<evidence type="ECO:0000256" key="5">
    <source>
        <dbReference type="ARBA" id="ARBA00022884"/>
    </source>
</evidence>
<dbReference type="EMBL" id="JQJD01000023">
    <property type="protein sequence ID" value="KGN81762.1"/>
    <property type="molecule type" value="Genomic_DNA"/>
</dbReference>
<dbReference type="InterPro" id="IPR023267">
    <property type="entry name" value="RCMT"/>
</dbReference>
<dbReference type="PROSITE" id="PS51686">
    <property type="entry name" value="SAM_MT_RSMB_NOP"/>
    <property type="match status" value="1"/>
</dbReference>
<sequence length="467" mass="52302">MATEEQGYKIPEAFLEAFGSTFGQQEADAFCRSVNQPSPVSIRVNPYKLNTPPIGGKIVPWCSLGYYLDTRPTFGIDPLWHAGAYYVQEASSMFVSQYLSELSDDTKIALDLCAAPGGKSTLLRSLLPKTCVLIANEPDRGRVSALHENLTRFGSDEVIVTNAYPNELRKSGLMCDIILVDAPCSGEGMFRKDPNSRNEWSMGSVASCSIKQKEILDEAWRMLHQGGILIYSTCTYNKEENEAQLEYLSEHYDVAKIIFPDLKTPEAMGISKGERDGVYRFFPHHTVGEGFTIFALQKAGKKQKVSQEQRNRKRETQNSQIPSILKDSIREQVNITNEGDEFVYLSPQGKVIADLLIKARVRVLSKGIILGSVKGKDFVPHHSWAMSNMIADQAPYPHIEVDEDTALAYLKRDTINLAPHKGFECITYKGVPLGWVKNIGNRVNNLYPKELVIRNRNAVSEELPKLF</sequence>
<accession>A0A0A2EVP3</accession>
<evidence type="ECO:0000259" key="8">
    <source>
        <dbReference type="PROSITE" id="PS51686"/>
    </source>
</evidence>
<dbReference type="OrthoDB" id="9810297at2"/>
<reference evidence="9 10" key="1">
    <citation type="submission" date="2014-08" db="EMBL/GenBank/DDBJ databases">
        <title>Porphyromonas cangingivalis strain:COT-109_OH1386 Genome sequencing.</title>
        <authorList>
            <person name="Wallis C."/>
            <person name="Deusch O."/>
            <person name="O'Flynn C."/>
            <person name="Davis I."/>
            <person name="Jospin G."/>
            <person name="Darling A.E."/>
            <person name="Coil D.A."/>
            <person name="Alexiev A."/>
            <person name="Horsfall A."/>
            <person name="Kirkwood N."/>
            <person name="Harris S."/>
            <person name="Eisen J.A."/>
        </authorList>
    </citation>
    <scope>NUCLEOTIDE SEQUENCE [LARGE SCALE GENOMIC DNA]</scope>
    <source>
        <strain evidence="10">COT-109 OH1386</strain>
    </source>
</reference>
<evidence type="ECO:0000256" key="7">
    <source>
        <dbReference type="SAM" id="MobiDB-lite"/>
    </source>
</evidence>
<dbReference type="PRINTS" id="PR02008">
    <property type="entry name" value="RCMTFAMILY"/>
</dbReference>
<dbReference type="RefSeq" id="WP_036851150.1">
    <property type="nucleotide sequence ID" value="NZ_JQJD01000023.1"/>
</dbReference>
<comment type="caution">
    <text evidence="6">Lacks conserved residue(s) required for the propagation of feature annotation.</text>
</comment>
<dbReference type="Pfam" id="PF13636">
    <property type="entry name" value="Methyltranf_PUA"/>
    <property type="match status" value="1"/>
</dbReference>
<name>A0A0A2EVP3_PORCN</name>
<dbReference type="Gene3D" id="2.30.130.60">
    <property type="match status" value="1"/>
</dbReference>
<evidence type="ECO:0000313" key="10">
    <source>
        <dbReference type="Proteomes" id="UP000030125"/>
    </source>
</evidence>
<feature type="binding site" evidence="6">
    <location>
        <begin position="113"/>
        <end position="119"/>
    </location>
    <ligand>
        <name>S-adenosyl-L-methionine</name>
        <dbReference type="ChEBI" id="CHEBI:59789"/>
    </ligand>
</feature>
<keyword evidence="3 6" id="KW-0808">Transferase</keyword>
<dbReference type="PANTHER" id="PTHR22807:SF30">
    <property type="entry name" value="28S RRNA (CYTOSINE(4447)-C(5))-METHYLTRANSFERASE-RELATED"/>
    <property type="match status" value="1"/>
</dbReference>
<evidence type="ECO:0000256" key="4">
    <source>
        <dbReference type="ARBA" id="ARBA00022691"/>
    </source>
</evidence>
<proteinExistence type="inferred from homology"/>
<keyword evidence="10" id="KW-1185">Reference proteome</keyword>
<dbReference type="Proteomes" id="UP000030125">
    <property type="component" value="Unassembled WGS sequence"/>
</dbReference>
<feature type="domain" description="SAM-dependent MTase RsmB/NOP-type" evidence="8">
    <location>
        <begin position="1"/>
        <end position="299"/>
    </location>
</feature>
<dbReference type="InterPro" id="IPR029063">
    <property type="entry name" value="SAM-dependent_MTases_sf"/>
</dbReference>
<keyword evidence="1" id="KW-0963">Cytoplasm</keyword>
<dbReference type="SUPFAM" id="SSF53335">
    <property type="entry name" value="S-adenosyl-L-methionine-dependent methyltransferases"/>
    <property type="match status" value="1"/>
</dbReference>
<dbReference type="GO" id="GO:0008173">
    <property type="term" value="F:RNA methyltransferase activity"/>
    <property type="evidence" value="ECO:0007669"/>
    <property type="project" value="InterPro"/>
</dbReference>
<evidence type="ECO:0000256" key="6">
    <source>
        <dbReference type="PROSITE-ProRule" id="PRU01023"/>
    </source>
</evidence>
<dbReference type="Pfam" id="PF17125">
    <property type="entry name" value="Methyltr_RsmF_N"/>
    <property type="match status" value="1"/>
</dbReference>
<feature type="binding site" evidence="6">
    <location>
        <position position="137"/>
    </location>
    <ligand>
        <name>S-adenosyl-L-methionine</name>
        <dbReference type="ChEBI" id="CHEBI:59789"/>
    </ligand>
</feature>
<feature type="region of interest" description="Disordered" evidence="7">
    <location>
        <begin position="302"/>
        <end position="322"/>
    </location>
</feature>
<comment type="similarity">
    <text evidence="6">Belongs to the class I-like SAM-binding methyltransferase superfamily. RsmB/NOP family.</text>
</comment>
<keyword evidence="4 6" id="KW-0949">S-adenosyl-L-methionine</keyword>
<evidence type="ECO:0000256" key="3">
    <source>
        <dbReference type="ARBA" id="ARBA00022679"/>
    </source>
</evidence>
<protein>
    <recommendedName>
        <fullName evidence="8">SAM-dependent MTase RsmB/NOP-type domain-containing protein</fullName>
    </recommendedName>
</protein>
<dbReference type="eggNOG" id="COG0144">
    <property type="taxonomic scope" value="Bacteria"/>
</dbReference>
<comment type="caution">
    <text evidence="9">The sequence shown here is derived from an EMBL/GenBank/DDBJ whole genome shotgun (WGS) entry which is preliminary data.</text>
</comment>
<dbReference type="Gene3D" id="3.30.70.1170">
    <property type="entry name" value="Sun protein, domain 3"/>
    <property type="match status" value="1"/>
</dbReference>
<dbReference type="PANTHER" id="PTHR22807">
    <property type="entry name" value="NOP2 YEAST -RELATED NOL1/NOP2/FMU SUN DOMAIN-CONTAINING"/>
    <property type="match status" value="1"/>
</dbReference>
<feature type="binding site" evidence="6">
    <location>
        <position position="181"/>
    </location>
    <ligand>
        <name>S-adenosyl-L-methionine</name>
        <dbReference type="ChEBI" id="CHEBI:59789"/>
    </ligand>
</feature>
<keyword evidence="5 6" id="KW-0694">RNA-binding</keyword>
<gene>
    <name evidence="9" type="ORF">HQ35_03745</name>
</gene>
<dbReference type="InterPro" id="IPR027391">
    <property type="entry name" value="Nol1_Nop2_Fmu_2"/>
</dbReference>
<dbReference type="Gene3D" id="3.40.50.150">
    <property type="entry name" value="Vaccinia Virus protein VP39"/>
    <property type="match status" value="1"/>
</dbReference>
<dbReference type="Pfam" id="PF01189">
    <property type="entry name" value="Methyltr_RsmB-F"/>
    <property type="match status" value="1"/>
</dbReference>
<feature type="active site" description="Nucleophile" evidence="6">
    <location>
        <position position="234"/>
    </location>
</feature>
<dbReference type="STRING" id="36874.HQ34_04345"/>
<feature type="compositionally biased region" description="Basic and acidic residues" evidence="7">
    <location>
        <begin position="305"/>
        <end position="316"/>
    </location>
</feature>